<evidence type="ECO:0000313" key="2">
    <source>
        <dbReference type="EMBL" id="CUI49176.1"/>
    </source>
</evidence>
<evidence type="ECO:0000256" key="1">
    <source>
        <dbReference type="SAM" id="MobiDB-lite"/>
    </source>
</evidence>
<dbReference type="Proteomes" id="UP000053096">
    <property type="component" value="Unassembled WGS sequence"/>
</dbReference>
<proteinExistence type="predicted"/>
<accession>A0A0M7D8H1</accession>
<sequence length="249" mass="24815">MEARHEDGQTDGGRLGAHAPGRLRQHQRGHGLAADAATAAGAGLDAAKERGGRAPARHGFAPGHGPVGDPRGPAKRALFCFAGLSGRLPPDLWRDARSAGHARGRLAHDRAGRGRRKALPRPAVGRAGSGGLAWPGPAGRRPLGFPRGRRRPGARGRLAADRCPVSGRPGLCAAAGRRSAGRAPAAGPGRRAGSGQCARPGQPGLAAGAAGRRGRGAAGHDAGPAESPGAQPRLSAGRGDPPPGGGLGQ</sequence>
<feature type="region of interest" description="Disordered" evidence="1">
    <location>
        <begin position="1"/>
        <end position="71"/>
    </location>
</feature>
<organism evidence="2 3">
    <name type="scientific">Bordetella pseudohinzii</name>
    <dbReference type="NCBI Taxonomy" id="1331258"/>
    <lineage>
        <taxon>Bacteria</taxon>
        <taxon>Pseudomonadati</taxon>
        <taxon>Pseudomonadota</taxon>
        <taxon>Betaproteobacteria</taxon>
        <taxon>Burkholderiales</taxon>
        <taxon>Alcaligenaceae</taxon>
        <taxon>Bordetella</taxon>
    </lineage>
</organism>
<reference evidence="2 3" key="1">
    <citation type="submission" date="2015-09" db="EMBL/GenBank/DDBJ databases">
        <authorList>
            <person name="Jackson K.R."/>
            <person name="Lunt B.L."/>
            <person name="Fisher J.N.B."/>
            <person name="Gardner A.V."/>
            <person name="Bailey M.E."/>
            <person name="Deus L.M."/>
            <person name="Earl A.S."/>
            <person name="Gibby P.D."/>
            <person name="Hartmann K.A."/>
            <person name="Liu J.E."/>
            <person name="Manci A.M."/>
            <person name="Nielsen D.A."/>
            <person name="Solomon M.B."/>
            <person name="Breakwell D.P."/>
            <person name="Burnett S.H."/>
            <person name="Grose J.H."/>
        </authorList>
    </citation>
    <scope>NUCLEOTIDE SEQUENCE [LARGE SCALE GENOMIC DNA]</scope>
    <source>
        <strain evidence="2 3">2789STDY5608636</strain>
    </source>
</reference>
<gene>
    <name evidence="2" type="ORF">ERS370011_00782</name>
</gene>
<feature type="region of interest" description="Disordered" evidence="1">
    <location>
        <begin position="99"/>
        <end position="249"/>
    </location>
</feature>
<protein>
    <submittedName>
        <fullName evidence="2">Uncharacterized protein</fullName>
    </submittedName>
</protein>
<dbReference type="AlphaFoldDB" id="A0A0M7D8H1"/>
<feature type="compositionally biased region" description="Low complexity" evidence="1">
    <location>
        <begin position="31"/>
        <end position="45"/>
    </location>
</feature>
<name>A0A0M7D8H1_9BORD</name>
<feature type="compositionally biased region" description="Low complexity" evidence="1">
    <location>
        <begin position="173"/>
        <end position="210"/>
    </location>
</feature>
<feature type="compositionally biased region" description="Low complexity" evidence="1">
    <location>
        <begin position="135"/>
        <end position="146"/>
    </location>
</feature>
<dbReference type="EMBL" id="CYTV01000002">
    <property type="protein sequence ID" value="CUI49176.1"/>
    <property type="molecule type" value="Genomic_DNA"/>
</dbReference>
<evidence type="ECO:0000313" key="3">
    <source>
        <dbReference type="Proteomes" id="UP000053096"/>
    </source>
</evidence>
<feature type="compositionally biased region" description="Pro residues" evidence="1">
    <location>
        <begin position="240"/>
        <end position="249"/>
    </location>
</feature>